<evidence type="ECO:0000313" key="2">
    <source>
        <dbReference type="Proteomes" id="UP000828941"/>
    </source>
</evidence>
<name>A0ACB9LDS7_BAUVA</name>
<sequence>MALGQTLVFPWFRVDDGLQRPVYFSPDKFKLDRPARWSNISSPLLFGLFIVNTDTEELSRSKAGAP</sequence>
<keyword evidence="2" id="KW-1185">Reference proteome</keyword>
<dbReference type="EMBL" id="CM039437">
    <property type="protein sequence ID" value="KAI4307613.1"/>
    <property type="molecule type" value="Genomic_DNA"/>
</dbReference>
<proteinExistence type="predicted"/>
<gene>
    <name evidence="1" type="ORF">L6164_030784</name>
</gene>
<organism evidence="1 2">
    <name type="scientific">Bauhinia variegata</name>
    <name type="common">Purple orchid tree</name>
    <name type="synonym">Phanera variegata</name>
    <dbReference type="NCBI Taxonomy" id="167791"/>
    <lineage>
        <taxon>Eukaryota</taxon>
        <taxon>Viridiplantae</taxon>
        <taxon>Streptophyta</taxon>
        <taxon>Embryophyta</taxon>
        <taxon>Tracheophyta</taxon>
        <taxon>Spermatophyta</taxon>
        <taxon>Magnoliopsida</taxon>
        <taxon>eudicotyledons</taxon>
        <taxon>Gunneridae</taxon>
        <taxon>Pentapetalae</taxon>
        <taxon>rosids</taxon>
        <taxon>fabids</taxon>
        <taxon>Fabales</taxon>
        <taxon>Fabaceae</taxon>
        <taxon>Cercidoideae</taxon>
        <taxon>Cercideae</taxon>
        <taxon>Bauhiniinae</taxon>
        <taxon>Bauhinia</taxon>
    </lineage>
</organism>
<reference evidence="1 2" key="1">
    <citation type="journal article" date="2022" name="DNA Res.">
        <title>Chromosomal-level genome assembly of the orchid tree Bauhinia variegata (Leguminosae; Cercidoideae) supports the allotetraploid origin hypothesis of Bauhinia.</title>
        <authorList>
            <person name="Zhong Y."/>
            <person name="Chen Y."/>
            <person name="Zheng D."/>
            <person name="Pang J."/>
            <person name="Liu Y."/>
            <person name="Luo S."/>
            <person name="Meng S."/>
            <person name="Qian L."/>
            <person name="Wei D."/>
            <person name="Dai S."/>
            <person name="Zhou R."/>
        </authorList>
    </citation>
    <scope>NUCLEOTIDE SEQUENCE [LARGE SCALE GENOMIC DNA]</scope>
    <source>
        <strain evidence="1">BV-YZ2020</strain>
    </source>
</reference>
<evidence type="ECO:0000313" key="1">
    <source>
        <dbReference type="EMBL" id="KAI4307613.1"/>
    </source>
</evidence>
<dbReference type="Proteomes" id="UP000828941">
    <property type="component" value="Chromosome 12"/>
</dbReference>
<accession>A0ACB9LDS7</accession>
<protein>
    <submittedName>
        <fullName evidence="1">Uncharacterized protein</fullName>
    </submittedName>
</protein>
<comment type="caution">
    <text evidence="1">The sequence shown here is derived from an EMBL/GenBank/DDBJ whole genome shotgun (WGS) entry which is preliminary data.</text>
</comment>